<evidence type="ECO:0000256" key="9">
    <source>
        <dbReference type="ARBA" id="ARBA00029447"/>
    </source>
</evidence>
<keyword evidence="2" id="KW-1003">Cell membrane</keyword>
<dbReference type="Pfam" id="PF00015">
    <property type="entry name" value="MCPsignal"/>
    <property type="match status" value="1"/>
</dbReference>
<feature type="domain" description="HAMP" evidence="14">
    <location>
        <begin position="212"/>
        <end position="264"/>
    </location>
</feature>
<keyword evidence="8 10" id="KW-0807">Transducer</keyword>
<evidence type="ECO:0000256" key="3">
    <source>
        <dbReference type="ARBA" id="ARBA00022481"/>
    </source>
</evidence>
<dbReference type="Proteomes" id="UP000182085">
    <property type="component" value="Chromosome I"/>
</dbReference>
<evidence type="ECO:0000256" key="8">
    <source>
        <dbReference type="ARBA" id="ARBA00023224"/>
    </source>
</evidence>
<accession>A0AAE8HCD0</accession>
<dbReference type="GeneID" id="58696224"/>
<dbReference type="CDD" id="cd06225">
    <property type="entry name" value="HAMP"/>
    <property type="match status" value="1"/>
</dbReference>
<protein>
    <submittedName>
        <fullName evidence="15">Methyl-accepting chemotaxis protein</fullName>
    </submittedName>
</protein>
<keyword evidence="4" id="KW-0145">Chemotaxis</keyword>
<dbReference type="SUPFAM" id="SSF58104">
    <property type="entry name" value="Methyl-accepting chemotaxis protein (MCP) signaling domain"/>
    <property type="match status" value="1"/>
</dbReference>
<dbReference type="PANTHER" id="PTHR32089:SF120">
    <property type="entry name" value="METHYL-ACCEPTING CHEMOTAXIS PROTEIN TLPQ"/>
    <property type="match status" value="1"/>
</dbReference>
<dbReference type="Pfam" id="PF12729">
    <property type="entry name" value="4HB_MCP_1"/>
    <property type="match status" value="1"/>
</dbReference>
<feature type="region of interest" description="Disordered" evidence="11">
    <location>
        <begin position="317"/>
        <end position="338"/>
    </location>
</feature>
<keyword evidence="16" id="KW-1185">Reference proteome</keyword>
<dbReference type="EMBL" id="LT629801">
    <property type="protein sequence ID" value="SDV06213.1"/>
    <property type="molecule type" value="Genomic_DNA"/>
</dbReference>
<evidence type="ECO:0000313" key="16">
    <source>
        <dbReference type="Proteomes" id="UP000182085"/>
    </source>
</evidence>
<keyword evidence="6 12" id="KW-1133">Transmembrane helix</keyword>
<sequence length="541" mass="57575">MSLRHLNIAPRASLGFAFIALLVVLLGGFAANRMTLIRQASVDMNTNQLPSVTFLGQVTENVLRMRILSFRVLVNREPAALKEAETRIGVLVDKAKTAQAAYAALPAGPDEAALFKTFSSTLDNYLKAQADMLSLSRDGKVEEMRTLINTRIKDGTDQMGEQLNKLIAMNGAAAKQANDVAGQSYNSAITGIVVVSVAAALLTVLLAWLLTRSIVTPLRKAVQVAETIAGGNLSGMIEDDGKDEPARLLGALSTMQTNLRQTIRHIAGSATQLASAAEELSAVTEEASRGLQQQNDEIDQAATAVNEMTAAVEEVARNAVSTSEASRQSNQAAREGRDRVVQTVDAIQTMTHDVQSTAVMIEGLATQGRDIGKVLDVIRAIAEQTNLLALNAAIEAARAGEAGRGFAVVADEVRALAHRTAQSTQEIEKMVAGIQNGTGEAVQSMQQSNQRTQDTLEMARAAGVALEQITQSISLINERNLVIASASEEQAQVSREVDRNLVNIRDLASQSTSGANQTSAASHELSRLAVDLNAMVAKFVI</sequence>
<dbReference type="AlphaFoldDB" id="A0AAE8HCD0"/>
<evidence type="ECO:0000256" key="6">
    <source>
        <dbReference type="ARBA" id="ARBA00022989"/>
    </source>
</evidence>
<dbReference type="PRINTS" id="PR00260">
    <property type="entry name" value="CHEMTRNSDUCR"/>
</dbReference>
<evidence type="ECO:0000256" key="5">
    <source>
        <dbReference type="ARBA" id="ARBA00022692"/>
    </source>
</evidence>
<keyword evidence="7 12" id="KW-0472">Membrane</keyword>
<evidence type="ECO:0000256" key="4">
    <source>
        <dbReference type="ARBA" id="ARBA00022500"/>
    </source>
</evidence>
<evidence type="ECO:0000313" key="15">
    <source>
        <dbReference type="EMBL" id="SDV06213.1"/>
    </source>
</evidence>
<comment type="subcellular location">
    <subcellularLocation>
        <location evidence="1">Cell membrane</location>
        <topology evidence="1">Multi-pass membrane protein</topology>
    </subcellularLocation>
</comment>
<dbReference type="PROSITE" id="PS50111">
    <property type="entry name" value="CHEMOTAXIS_TRANSDUC_2"/>
    <property type="match status" value="1"/>
</dbReference>
<dbReference type="GO" id="GO:0005886">
    <property type="term" value="C:plasma membrane"/>
    <property type="evidence" value="ECO:0007669"/>
    <property type="project" value="UniProtKB-SubCell"/>
</dbReference>
<dbReference type="GO" id="GO:0004888">
    <property type="term" value="F:transmembrane signaling receptor activity"/>
    <property type="evidence" value="ECO:0007669"/>
    <property type="project" value="InterPro"/>
</dbReference>
<dbReference type="RefSeq" id="WP_034137946.1">
    <property type="nucleotide sequence ID" value="NZ_BAAAEG010000001.1"/>
</dbReference>
<feature type="compositionally biased region" description="Polar residues" evidence="11">
    <location>
        <begin position="319"/>
        <end position="332"/>
    </location>
</feature>
<keyword evidence="3" id="KW-0488">Methylation</keyword>
<dbReference type="CDD" id="cd11386">
    <property type="entry name" value="MCP_signal"/>
    <property type="match status" value="1"/>
</dbReference>
<evidence type="ECO:0000256" key="11">
    <source>
        <dbReference type="SAM" id="MobiDB-lite"/>
    </source>
</evidence>
<evidence type="ECO:0000256" key="1">
    <source>
        <dbReference type="ARBA" id="ARBA00004651"/>
    </source>
</evidence>
<gene>
    <name evidence="15" type="ORF">SAMN04490209_2527</name>
</gene>
<dbReference type="SMART" id="SM00304">
    <property type="entry name" value="HAMP"/>
    <property type="match status" value="2"/>
</dbReference>
<feature type="transmembrane region" description="Helical" evidence="12">
    <location>
        <begin position="188"/>
        <end position="210"/>
    </location>
</feature>
<dbReference type="InterPro" id="IPR003660">
    <property type="entry name" value="HAMP_dom"/>
</dbReference>
<keyword evidence="5 12" id="KW-0812">Transmembrane</keyword>
<evidence type="ECO:0000259" key="14">
    <source>
        <dbReference type="PROSITE" id="PS50885"/>
    </source>
</evidence>
<evidence type="ECO:0000256" key="12">
    <source>
        <dbReference type="SAM" id="Phobius"/>
    </source>
</evidence>
<evidence type="ECO:0000256" key="7">
    <source>
        <dbReference type="ARBA" id="ARBA00023136"/>
    </source>
</evidence>
<evidence type="ECO:0000259" key="13">
    <source>
        <dbReference type="PROSITE" id="PS50111"/>
    </source>
</evidence>
<dbReference type="Pfam" id="PF00672">
    <property type="entry name" value="HAMP"/>
    <property type="match status" value="1"/>
</dbReference>
<evidence type="ECO:0000256" key="2">
    <source>
        <dbReference type="ARBA" id="ARBA00022475"/>
    </source>
</evidence>
<feature type="domain" description="Methyl-accepting transducer" evidence="13">
    <location>
        <begin position="269"/>
        <end position="505"/>
    </location>
</feature>
<dbReference type="PANTHER" id="PTHR32089">
    <property type="entry name" value="METHYL-ACCEPTING CHEMOTAXIS PROTEIN MCPB"/>
    <property type="match status" value="1"/>
</dbReference>
<dbReference type="FunFam" id="1.10.287.950:FF:000001">
    <property type="entry name" value="Methyl-accepting chemotaxis sensory transducer"/>
    <property type="match status" value="1"/>
</dbReference>
<dbReference type="GO" id="GO:0007165">
    <property type="term" value="P:signal transduction"/>
    <property type="evidence" value="ECO:0007669"/>
    <property type="project" value="UniProtKB-KW"/>
</dbReference>
<dbReference type="GO" id="GO:0006935">
    <property type="term" value="P:chemotaxis"/>
    <property type="evidence" value="ECO:0007669"/>
    <property type="project" value="UniProtKB-KW"/>
</dbReference>
<proteinExistence type="inferred from homology"/>
<dbReference type="InterPro" id="IPR004089">
    <property type="entry name" value="MCPsignal_dom"/>
</dbReference>
<dbReference type="PROSITE" id="PS50885">
    <property type="entry name" value="HAMP"/>
    <property type="match status" value="1"/>
</dbReference>
<comment type="similarity">
    <text evidence="9">Belongs to the methyl-accepting chemotaxis (MCP) protein family.</text>
</comment>
<dbReference type="InterPro" id="IPR004090">
    <property type="entry name" value="Chemotax_Me-accpt_rcpt"/>
</dbReference>
<organism evidence="15 16">
    <name type="scientific">Pseudomonas rhodesiae</name>
    <dbReference type="NCBI Taxonomy" id="76760"/>
    <lineage>
        <taxon>Bacteria</taxon>
        <taxon>Pseudomonadati</taxon>
        <taxon>Pseudomonadota</taxon>
        <taxon>Gammaproteobacteria</taxon>
        <taxon>Pseudomonadales</taxon>
        <taxon>Pseudomonadaceae</taxon>
        <taxon>Pseudomonas</taxon>
    </lineage>
</organism>
<dbReference type="Gene3D" id="1.10.287.950">
    <property type="entry name" value="Methyl-accepting chemotaxis protein"/>
    <property type="match status" value="1"/>
</dbReference>
<evidence type="ECO:0000256" key="10">
    <source>
        <dbReference type="PROSITE-ProRule" id="PRU00284"/>
    </source>
</evidence>
<dbReference type="SMART" id="SM00283">
    <property type="entry name" value="MA"/>
    <property type="match status" value="1"/>
</dbReference>
<reference evidence="15 16" key="1">
    <citation type="submission" date="2016-10" db="EMBL/GenBank/DDBJ databases">
        <authorList>
            <person name="Varghese N."/>
            <person name="Submissions S."/>
        </authorList>
    </citation>
    <scope>NUCLEOTIDE SEQUENCE [LARGE SCALE GENOMIC DNA]</scope>
    <source>
        <strain evidence="15 16">BS2777</strain>
    </source>
</reference>
<name>A0AAE8HCD0_9PSED</name>
<dbReference type="InterPro" id="IPR024478">
    <property type="entry name" value="HlyB_4HB_MCP"/>
</dbReference>